<evidence type="ECO:0000313" key="1">
    <source>
        <dbReference type="EMBL" id="KAK2190084.1"/>
    </source>
</evidence>
<gene>
    <name evidence="1" type="ORF">NP493_88g00045</name>
</gene>
<proteinExistence type="predicted"/>
<comment type="caution">
    <text evidence="1">The sequence shown here is derived from an EMBL/GenBank/DDBJ whole genome shotgun (WGS) entry which is preliminary data.</text>
</comment>
<organism evidence="1 2">
    <name type="scientific">Ridgeia piscesae</name>
    <name type="common">Tubeworm</name>
    <dbReference type="NCBI Taxonomy" id="27915"/>
    <lineage>
        <taxon>Eukaryota</taxon>
        <taxon>Metazoa</taxon>
        <taxon>Spiralia</taxon>
        <taxon>Lophotrochozoa</taxon>
        <taxon>Annelida</taxon>
        <taxon>Polychaeta</taxon>
        <taxon>Sedentaria</taxon>
        <taxon>Canalipalpata</taxon>
        <taxon>Sabellida</taxon>
        <taxon>Siboglinidae</taxon>
        <taxon>Ridgeia</taxon>
    </lineage>
</organism>
<keyword evidence="2" id="KW-1185">Reference proteome</keyword>
<protein>
    <submittedName>
        <fullName evidence="1">Uncharacterized protein</fullName>
    </submittedName>
</protein>
<dbReference type="AlphaFoldDB" id="A0AAD9P8E7"/>
<reference evidence="1" key="1">
    <citation type="journal article" date="2023" name="Mol. Biol. Evol.">
        <title>Third-Generation Sequencing Reveals the Adaptive Role of the Epigenome in Three Deep-Sea Polychaetes.</title>
        <authorList>
            <person name="Perez M."/>
            <person name="Aroh O."/>
            <person name="Sun Y."/>
            <person name="Lan Y."/>
            <person name="Juniper S.K."/>
            <person name="Young C.R."/>
            <person name="Angers B."/>
            <person name="Qian P.Y."/>
        </authorList>
    </citation>
    <scope>NUCLEOTIDE SEQUENCE</scope>
    <source>
        <strain evidence="1">R07B-5</strain>
    </source>
</reference>
<dbReference type="Proteomes" id="UP001209878">
    <property type="component" value="Unassembled WGS sequence"/>
</dbReference>
<evidence type="ECO:0000313" key="2">
    <source>
        <dbReference type="Proteomes" id="UP001209878"/>
    </source>
</evidence>
<name>A0AAD9P8E7_RIDPI</name>
<accession>A0AAD9P8E7</accession>
<sequence>MRYKAKAEYAPGKDPVVADALSRSPIQINPVKVTNVAPEEGRVAFLYDGRCYSSVSYHPHVDWMAKLREGRTRKCEGFLQCQKSPFYLQWFCDIY</sequence>
<dbReference type="EMBL" id="JAODUO010000088">
    <property type="protein sequence ID" value="KAK2190084.1"/>
    <property type="molecule type" value="Genomic_DNA"/>
</dbReference>